<evidence type="ECO:0000256" key="1">
    <source>
        <dbReference type="ARBA" id="ARBA00010884"/>
    </source>
</evidence>
<dbReference type="InterPro" id="IPR029058">
    <property type="entry name" value="AB_hydrolase_fold"/>
</dbReference>
<dbReference type="PANTHER" id="PTHR10794:SF94">
    <property type="entry name" value="ESTERASE YHET-RELATED"/>
    <property type="match status" value="1"/>
</dbReference>
<dbReference type="Pfam" id="PF00561">
    <property type="entry name" value="Abhydrolase_1"/>
    <property type="match status" value="1"/>
</dbReference>
<comment type="caution">
    <text evidence="6">The sequence shown here is derived from an EMBL/GenBank/DDBJ whole genome shotgun (WGS) entry which is preliminary data.</text>
</comment>
<evidence type="ECO:0000256" key="2">
    <source>
        <dbReference type="ARBA" id="ARBA00022487"/>
    </source>
</evidence>
<dbReference type="SUPFAM" id="SSF53474">
    <property type="entry name" value="alpha/beta-Hydrolases"/>
    <property type="match status" value="1"/>
</dbReference>
<feature type="domain" description="AB hydrolase-1" evidence="5">
    <location>
        <begin position="75"/>
        <end position="312"/>
    </location>
</feature>
<reference evidence="6" key="1">
    <citation type="submission" date="2022-08" db="EMBL/GenBank/DDBJ databases">
        <title>Genomic Encyclopedia of Type Strains, Phase III (KMG-III): the genomes of soil and plant-associated and newly described type strains.</title>
        <authorList>
            <person name="Whitman W."/>
        </authorList>
    </citation>
    <scope>NUCLEOTIDE SEQUENCE</scope>
    <source>
        <strain evidence="6">HMT 1</strain>
    </source>
</reference>
<accession>A0AAE3HJS8</accession>
<dbReference type="PANTHER" id="PTHR10794">
    <property type="entry name" value="ABHYDROLASE DOMAIN-CONTAINING PROTEIN"/>
    <property type="match status" value="1"/>
</dbReference>
<evidence type="ECO:0000256" key="4">
    <source>
        <dbReference type="PIRSR" id="PIRSR005211-1"/>
    </source>
</evidence>
<keyword evidence="3 6" id="KW-0378">Hydrolase</keyword>
<dbReference type="Gene3D" id="3.40.50.1820">
    <property type="entry name" value="alpha/beta hydrolase"/>
    <property type="match status" value="1"/>
</dbReference>
<feature type="active site" description="Charge relay system" evidence="4">
    <location>
        <position position="280"/>
    </location>
</feature>
<dbReference type="Proteomes" id="UP001204445">
    <property type="component" value="Unassembled WGS sequence"/>
</dbReference>
<organism evidence="6 7">
    <name type="scientific">Methylohalomonas lacus</name>
    <dbReference type="NCBI Taxonomy" id="398773"/>
    <lineage>
        <taxon>Bacteria</taxon>
        <taxon>Pseudomonadati</taxon>
        <taxon>Pseudomonadota</taxon>
        <taxon>Gammaproteobacteria</taxon>
        <taxon>Methylohalomonadales</taxon>
        <taxon>Methylohalomonadaceae</taxon>
        <taxon>Methylohalomonas</taxon>
    </lineage>
</organism>
<dbReference type="PIRSF" id="PIRSF005211">
    <property type="entry name" value="Ab_hydro_YheT"/>
    <property type="match status" value="1"/>
</dbReference>
<dbReference type="PROSITE" id="PS01133">
    <property type="entry name" value="UPF0017"/>
    <property type="match status" value="1"/>
</dbReference>
<dbReference type="GO" id="GO:0034338">
    <property type="term" value="F:short-chain carboxylesterase activity"/>
    <property type="evidence" value="ECO:0007669"/>
    <property type="project" value="TreeGrafter"/>
</dbReference>
<dbReference type="InterPro" id="IPR000073">
    <property type="entry name" value="AB_hydrolase_1"/>
</dbReference>
<dbReference type="InterPro" id="IPR012020">
    <property type="entry name" value="ABHD4"/>
</dbReference>
<proteinExistence type="inferred from homology"/>
<gene>
    <name evidence="6" type="ORF">J2T55_000412</name>
</gene>
<dbReference type="RefSeq" id="WP_259053932.1">
    <property type="nucleotide sequence ID" value="NZ_JANUCT010000002.1"/>
</dbReference>
<dbReference type="InterPro" id="IPR050960">
    <property type="entry name" value="AB_hydrolase_4_sf"/>
</dbReference>
<dbReference type="NCBIfam" id="NF008218">
    <property type="entry name" value="PRK10985.1"/>
    <property type="match status" value="1"/>
</dbReference>
<evidence type="ECO:0000313" key="7">
    <source>
        <dbReference type="Proteomes" id="UP001204445"/>
    </source>
</evidence>
<feature type="active site" description="Charge relay system" evidence="4">
    <location>
        <position position="308"/>
    </location>
</feature>
<name>A0AAE3HJS8_9GAMM</name>
<dbReference type="InterPro" id="IPR000952">
    <property type="entry name" value="AB_hydrolase_4_CS"/>
</dbReference>
<dbReference type="GO" id="GO:0047372">
    <property type="term" value="F:monoacylglycerol lipase activity"/>
    <property type="evidence" value="ECO:0007669"/>
    <property type="project" value="TreeGrafter"/>
</dbReference>
<comment type="similarity">
    <text evidence="1">Belongs to the AB hydrolase superfamily. AB hydrolase 4 family.</text>
</comment>
<keyword evidence="7" id="KW-1185">Reference proteome</keyword>
<feature type="active site" description="Charge relay system" evidence="4">
    <location>
        <position position="152"/>
    </location>
</feature>
<protein>
    <submittedName>
        <fullName evidence="6">Alpha/beta-fold hydrolase</fullName>
    </submittedName>
</protein>
<dbReference type="EMBL" id="JANUCT010000002">
    <property type="protein sequence ID" value="MCS3902416.1"/>
    <property type="molecule type" value="Genomic_DNA"/>
</dbReference>
<sequence length="353" mass="39102">MTDPQHPTAAGQAPDSDAEAFCPAWWLPGPHLQTLWPFFFHRVSVAVDWQRLELPDGDFLDLAWHGPADSQRLCLLLHGLEGCYRSHYLPGLMQRLAAAGWRVVVMHFRGCSGPANRLTRSYHSGETGDLAQVINHLHEHEQPGILTAVGFSLGGNVLLKYLGERGAANRASGLAGACAVSVPFDLAVGAARLNRGLSRLYQWWLVATLRRKMRQKFAHRAAPFDLGQLHRQRSFRAFDGYVTAPLHGFRDADDYYRRSSSKAFLHNIQTPTLLLQAADDPFLGRDGLPAAGELSAQVRFELSSHGGHVGFIGGRLPWRPDYWLERRIPRFLATVQPPATVAVTAGSMSHEPV</sequence>
<evidence type="ECO:0000313" key="6">
    <source>
        <dbReference type="EMBL" id="MCS3902416.1"/>
    </source>
</evidence>
<evidence type="ECO:0000259" key="5">
    <source>
        <dbReference type="Pfam" id="PF00561"/>
    </source>
</evidence>
<evidence type="ECO:0000256" key="3">
    <source>
        <dbReference type="ARBA" id="ARBA00022801"/>
    </source>
</evidence>
<keyword evidence="2" id="KW-0719">Serine esterase</keyword>
<dbReference type="AlphaFoldDB" id="A0AAE3HJS8"/>